<evidence type="ECO:0000313" key="1">
    <source>
        <dbReference type="EMBL" id="EDR32113.1"/>
    </source>
</evidence>
<organism evidence="1 2">
    <name type="scientific">Yersinia pestis biovar Orientalis str. IP275</name>
    <dbReference type="NCBI Taxonomy" id="373665"/>
    <lineage>
        <taxon>Bacteria</taxon>
        <taxon>Pseudomonadati</taxon>
        <taxon>Pseudomonadota</taxon>
        <taxon>Gammaproteobacteria</taxon>
        <taxon>Enterobacterales</taxon>
        <taxon>Yersiniaceae</taxon>
        <taxon>Yersinia</taxon>
    </lineage>
</organism>
<dbReference type="AlphaFoldDB" id="A0AAV3BC01"/>
<gene>
    <name evidence="1" type="ORF">YPIP275_2693</name>
</gene>
<protein>
    <submittedName>
        <fullName evidence="1">Uncharacterized protein</fullName>
    </submittedName>
</protein>
<reference evidence="1 2" key="1">
    <citation type="submission" date="2008-01" db="EMBL/GenBank/DDBJ databases">
        <title>Yersinia pestis Strain IP275 project at JCVI/TIGR.</title>
        <authorList>
            <person name="Ravel J."/>
            <person name="Eppinger M."/>
            <person name="Fricke W.F."/>
            <person name="Rosovitz M."/>
            <person name="Lindler L.E."/>
            <person name="Bearden S."/>
            <person name="Shriefer M."/>
        </authorList>
    </citation>
    <scope>NUCLEOTIDE SEQUENCE [LARGE SCALE GENOMIC DNA]</scope>
    <source>
        <strain evidence="1 2">IP275</strain>
    </source>
</reference>
<comment type="caution">
    <text evidence="1">The sequence shown here is derived from an EMBL/GenBank/DDBJ whole genome shotgun (WGS) entry which is preliminary data.</text>
</comment>
<dbReference type="EMBL" id="AAOS02000015">
    <property type="protein sequence ID" value="EDR32113.1"/>
    <property type="molecule type" value="Genomic_DNA"/>
</dbReference>
<dbReference type="Proteomes" id="UP000004430">
    <property type="component" value="Unassembled WGS sequence"/>
</dbReference>
<reference evidence="1 2" key="2">
    <citation type="submission" date="2010-03" db="EMBL/GenBank/DDBJ databases">
        <authorList>
            <person name="Payne S.H."/>
            <person name="Sutton G.G."/>
        </authorList>
    </citation>
    <scope>NUCLEOTIDE SEQUENCE [LARGE SCALE GENOMIC DNA]</scope>
    <source>
        <strain evidence="1 2">IP275</strain>
    </source>
</reference>
<proteinExistence type="predicted"/>
<sequence length="38" mass="4056">MITGNPVASGGSAIGQRLVMEQEARESIIGKISYHLIK</sequence>
<name>A0AAV3BC01_YERPE</name>
<accession>A0AAV3BC01</accession>
<evidence type="ECO:0000313" key="2">
    <source>
        <dbReference type="Proteomes" id="UP000004430"/>
    </source>
</evidence>